<evidence type="ECO:0000256" key="5">
    <source>
        <dbReference type="ARBA" id="ARBA00023212"/>
    </source>
</evidence>
<dbReference type="InterPro" id="IPR017383">
    <property type="entry name" value="ARPC1"/>
</dbReference>
<evidence type="ECO:0000313" key="6">
    <source>
        <dbReference type="EMBL" id="RKP06058.1"/>
    </source>
</evidence>
<protein>
    <recommendedName>
        <fullName evidence="8">WD40-repeat-containing domain protein</fullName>
    </recommendedName>
</protein>
<keyword evidence="7" id="KW-1185">Reference proteome</keyword>
<evidence type="ECO:0000313" key="7">
    <source>
        <dbReference type="Proteomes" id="UP000271241"/>
    </source>
</evidence>
<proteinExistence type="predicted"/>
<dbReference type="STRING" id="78915.A0A4P9XJU6"/>
<evidence type="ECO:0000256" key="1">
    <source>
        <dbReference type="ARBA" id="ARBA00004496"/>
    </source>
</evidence>
<dbReference type="InterPro" id="IPR015943">
    <property type="entry name" value="WD40/YVTN_repeat-like_dom_sf"/>
</dbReference>
<dbReference type="PANTHER" id="PTHR10709:SF2">
    <property type="entry name" value="ACTIN-RELATED PROTEIN 2_3 COMPLEX SUBUNIT"/>
    <property type="match status" value="1"/>
</dbReference>
<dbReference type="Gene3D" id="2.130.10.10">
    <property type="entry name" value="YVTN repeat-like/Quinoprotein amine dehydrogenase"/>
    <property type="match status" value="1"/>
</dbReference>
<dbReference type="GO" id="GO:0005737">
    <property type="term" value="C:cytoplasm"/>
    <property type="evidence" value="ECO:0007669"/>
    <property type="project" value="UniProtKB-SubCell"/>
</dbReference>
<evidence type="ECO:0000256" key="2">
    <source>
        <dbReference type="ARBA" id="ARBA00022490"/>
    </source>
</evidence>
<keyword evidence="5" id="KW-0206">Cytoskeleton</keyword>
<evidence type="ECO:0000256" key="3">
    <source>
        <dbReference type="ARBA" id="ARBA00022574"/>
    </source>
</evidence>
<evidence type="ECO:0000256" key="4">
    <source>
        <dbReference type="ARBA" id="ARBA00022737"/>
    </source>
</evidence>
<comment type="subcellular location">
    <subcellularLocation>
        <location evidence="1">Cytoplasm</location>
    </subcellularLocation>
</comment>
<keyword evidence="3" id="KW-0853">WD repeat</keyword>
<gene>
    <name evidence="6" type="ORF">THASP1DRAFT_32110</name>
</gene>
<sequence>ENRIVTVGHDCAPAYFEGQGTEWHFVKALDTKQEKKAGGGNSAFNMFRQMDSRGISGKNASEGKTELDTLHQNTITMVRAFRDDSPGVVSEYTTSGVDGRLVVWSA</sequence>
<dbReference type="Proteomes" id="UP000271241">
    <property type="component" value="Unassembled WGS sequence"/>
</dbReference>
<dbReference type="PANTHER" id="PTHR10709">
    <property type="entry name" value="ACTIN-RELATED PROTEIN 2/3 COMPLEX SUBUNIT 1"/>
    <property type="match status" value="1"/>
</dbReference>
<dbReference type="GO" id="GO:0051015">
    <property type="term" value="F:actin filament binding"/>
    <property type="evidence" value="ECO:0007669"/>
    <property type="project" value="TreeGrafter"/>
</dbReference>
<keyword evidence="4" id="KW-0677">Repeat</keyword>
<evidence type="ECO:0008006" key="8">
    <source>
        <dbReference type="Google" id="ProtNLM"/>
    </source>
</evidence>
<organism evidence="6 7">
    <name type="scientific">Thamnocephalis sphaerospora</name>
    <dbReference type="NCBI Taxonomy" id="78915"/>
    <lineage>
        <taxon>Eukaryota</taxon>
        <taxon>Fungi</taxon>
        <taxon>Fungi incertae sedis</taxon>
        <taxon>Zoopagomycota</taxon>
        <taxon>Zoopagomycotina</taxon>
        <taxon>Zoopagomycetes</taxon>
        <taxon>Zoopagales</taxon>
        <taxon>Sigmoideomycetaceae</taxon>
        <taxon>Thamnocephalis</taxon>
    </lineage>
</organism>
<dbReference type="OrthoDB" id="406844at2759"/>
<dbReference type="GO" id="GO:0005885">
    <property type="term" value="C:Arp2/3 protein complex"/>
    <property type="evidence" value="ECO:0007669"/>
    <property type="project" value="InterPro"/>
</dbReference>
<dbReference type="AlphaFoldDB" id="A0A4P9XJU6"/>
<accession>A0A4P9XJU6</accession>
<feature type="non-terminal residue" evidence="6">
    <location>
        <position position="1"/>
    </location>
</feature>
<keyword evidence="2" id="KW-0963">Cytoplasm</keyword>
<name>A0A4P9XJU6_9FUNG</name>
<reference evidence="7" key="1">
    <citation type="journal article" date="2018" name="Nat. Microbiol.">
        <title>Leveraging single-cell genomics to expand the fungal tree of life.</title>
        <authorList>
            <person name="Ahrendt S.R."/>
            <person name="Quandt C.A."/>
            <person name="Ciobanu D."/>
            <person name="Clum A."/>
            <person name="Salamov A."/>
            <person name="Andreopoulos B."/>
            <person name="Cheng J.F."/>
            <person name="Woyke T."/>
            <person name="Pelin A."/>
            <person name="Henrissat B."/>
            <person name="Reynolds N.K."/>
            <person name="Benny G.L."/>
            <person name="Smith M.E."/>
            <person name="James T.Y."/>
            <person name="Grigoriev I.V."/>
        </authorList>
    </citation>
    <scope>NUCLEOTIDE SEQUENCE [LARGE SCALE GENOMIC DNA]</scope>
    <source>
        <strain evidence="7">RSA 1356</strain>
    </source>
</reference>
<dbReference type="GO" id="GO:0034314">
    <property type="term" value="P:Arp2/3 complex-mediated actin nucleation"/>
    <property type="evidence" value="ECO:0007669"/>
    <property type="project" value="InterPro"/>
</dbReference>
<dbReference type="EMBL" id="KZ992963">
    <property type="protein sequence ID" value="RKP06058.1"/>
    <property type="molecule type" value="Genomic_DNA"/>
</dbReference>